<keyword evidence="3" id="KW-1185">Reference proteome</keyword>
<dbReference type="RefSeq" id="WP_122231884.1">
    <property type="nucleotide sequence ID" value="NZ_RDQO01000008.1"/>
</dbReference>
<dbReference type="PANTHER" id="PTHR28047:SF5">
    <property type="entry name" value="PROTEIN DCG1"/>
    <property type="match status" value="1"/>
</dbReference>
<gene>
    <name evidence="2" type="ORF">D8I35_18125</name>
</gene>
<dbReference type="PANTHER" id="PTHR28047">
    <property type="entry name" value="PROTEIN DCG1"/>
    <property type="match status" value="1"/>
</dbReference>
<accession>A0A3M6QHP7</accession>
<evidence type="ECO:0000256" key="1">
    <source>
        <dbReference type="ARBA" id="ARBA00038414"/>
    </source>
</evidence>
<dbReference type="EMBL" id="RDQO01000008">
    <property type="protein sequence ID" value="RMX02568.1"/>
    <property type="molecule type" value="Genomic_DNA"/>
</dbReference>
<dbReference type="Pfam" id="PF01177">
    <property type="entry name" value="Asp_Glu_race"/>
    <property type="match status" value="1"/>
</dbReference>
<proteinExistence type="inferred from homology"/>
<organism evidence="2 3">
    <name type="scientific">Corticibacter populi</name>
    <dbReference type="NCBI Taxonomy" id="1550736"/>
    <lineage>
        <taxon>Bacteria</taxon>
        <taxon>Pseudomonadati</taxon>
        <taxon>Pseudomonadota</taxon>
        <taxon>Betaproteobacteria</taxon>
        <taxon>Burkholderiales</taxon>
        <taxon>Comamonadaceae</taxon>
        <taxon>Corticibacter</taxon>
    </lineage>
</organism>
<dbReference type="InterPro" id="IPR053714">
    <property type="entry name" value="Iso_Racemase_Enz_sf"/>
</dbReference>
<dbReference type="Gene3D" id="3.40.50.12500">
    <property type="match status" value="1"/>
</dbReference>
<evidence type="ECO:0000313" key="2">
    <source>
        <dbReference type="EMBL" id="RMX02568.1"/>
    </source>
</evidence>
<comment type="similarity">
    <text evidence="1">Belongs to the HyuE racemase family.</text>
</comment>
<dbReference type="OrthoDB" id="9791723at2"/>
<name>A0A3M6QHP7_9BURK</name>
<dbReference type="Proteomes" id="UP000278006">
    <property type="component" value="Unassembled WGS sequence"/>
</dbReference>
<reference evidence="2 3" key="1">
    <citation type="submission" date="2018-10" db="EMBL/GenBank/DDBJ databases">
        <title>Draft genome of Cortibacter populi DSM10536.</title>
        <authorList>
            <person name="Bernier A.-M."/>
            <person name="Bernard K."/>
        </authorList>
    </citation>
    <scope>NUCLEOTIDE SEQUENCE [LARGE SCALE GENOMIC DNA]</scope>
    <source>
        <strain evidence="2 3">DSM 105136</strain>
    </source>
</reference>
<sequence>MPSPAPARQLLVINPNTSDSVTALLQHHVQDAVQASQQGDAAAVPAAQAVPAVPAVEVRCVTARLGAAYISSEASYAIACHAALDAWAAAMAPSASAAAPVPAPALEPPWRPDAVLIGCFGDPGLLALRELSPVPVSGLAEASFIQAARHGRFGVVTGGERWKPMLARLAQVLGCEALAGIDTVPLTGAQLAADPQRAHAVLAAACADMARRLDVQAIVLGGAALAGMAARIQAEVGVPLIDSVAAGAAHVLALPALPSLASSAMGAGGVSWRNLSPELQAALAGAC</sequence>
<protein>
    <submittedName>
        <fullName evidence="2">Asp/Glu racemase</fullName>
    </submittedName>
</protein>
<dbReference type="InterPro" id="IPR015942">
    <property type="entry name" value="Asp/Glu/hydantoin_racemase"/>
</dbReference>
<dbReference type="AlphaFoldDB" id="A0A3M6QHP7"/>
<evidence type="ECO:0000313" key="3">
    <source>
        <dbReference type="Proteomes" id="UP000278006"/>
    </source>
</evidence>
<dbReference type="InterPro" id="IPR052186">
    <property type="entry name" value="Hydantoin_racemase-like"/>
</dbReference>
<comment type="caution">
    <text evidence="2">The sequence shown here is derived from an EMBL/GenBank/DDBJ whole genome shotgun (WGS) entry which is preliminary data.</text>
</comment>
<dbReference type="GO" id="GO:0047661">
    <property type="term" value="F:amino-acid racemase activity"/>
    <property type="evidence" value="ECO:0007669"/>
    <property type="project" value="InterPro"/>
</dbReference>